<dbReference type="AlphaFoldDB" id="A0A0E2HH93"/>
<organism evidence="2 3">
    <name type="scientific">[Clostridium] clostridioforme 90A8</name>
    <dbReference type="NCBI Taxonomy" id="999408"/>
    <lineage>
        <taxon>Bacteria</taxon>
        <taxon>Bacillati</taxon>
        <taxon>Bacillota</taxon>
        <taxon>Clostridia</taxon>
        <taxon>Lachnospirales</taxon>
        <taxon>Lachnospiraceae</taxon>
        <taxon>Enterocloster</taxon>
    </lineage>
</organism>
<evidence type="ECO:0000313" key="2">
    <source>
        <dbReference type="EMBL" id="ENZ20228.1"/>
    </source>
</evidence>
<reference evidence="2 3" key="1">
    <citation type="submission" date="2013-01" db="EMBL/GenBank/DDBJ databases">
        <title>The Genome Sequence of Clostridium clostridioforme 90A8.</title>
        <authorList>
            <consortium name="The Broad Institute Genome Sequencing Platform"/>
            <person name="Earl A."/>
            <person name="Ward D."/>
            <person name="Feldgarden M."/>
            <person name="Gevers D."/>
            <person name="Courvalin P."/>
            <person name="Lambert T."/>
            <person name="Walker B."/>
            <person name="Young S.K."/>
            <person name="Zeng Q."/>
            <person name="Gargeya S."/>
            <person name="Fitzgerald M."/>
            <person name="Haas B."/>
            <person name="Abouelleil A."/>
            <person name="Alvarado L."/>
            <person name="Arachchi H.M."/>
            <person name="Berlin A.M."/>
            <person name="Chapman S.B."/>
            <person name="Dewar J."/>
            <person name="Goldberg J."/>
            <person name="Griggs A."/>
            <person name="Gujja S."/>
            <person name="Hansen M."/>
            <person name="Howarth C."/>
            <person name="Imamovic A."/>
            <person name="Larimer J."/>
            <person name="McCowan C."/>
            <person name="Murphy C."/>
            <person name="Neiman D."/>
            <person name="Pearson M."/>
            <person name="Priest M."/>
            <person name="Roberts A."/>
            <person name="Saif S."/>
            <person name="Shea T."/>
            <person name="Sisk P."/>
            <person name="Sykes S."/>
            <person name="Wortman J."/>
            <person name="Nusbaum C."/>
            <person name="Birren B."/>
        </authorList>
    </citation>
    <scope>NUCLEOTIDE SEQUENCE [LARGE SCALE GENOMIC DNA]</scope>
    <source>
        <strain evidence="2 3">90A8</strain>
    </source>
</reference>
<dbReference type="GO" id="GO:0045490">
    <property type="term" value="P:pectin catabolic process"/>
    <property type="evidence" value="ECO:0007669"/>
    <property type="project" value="InterPro"/>
</dbReference>
<evidence type="ECO:0000313" key="3">
    <source>
        <dbReference type="Proteomes" id="UP000013085"/>
    </source>
</evidence>
<protein>
    <recommendedName>
        <fullName evidence="1">Oligogalacturonate lyase domain-containing protein</fullName>
    </recommendedName>
</protein>
<accession>A0A0E2HH93</accession>
<dbReference type="Proteomes" id="UP000013085">
    <property type="component" value="Unassembled WGS sequence"/>
</dbReference>
<dbReference type="RefSeq" id="WP_002593191.1">
    <property type="nucleotide sequence ID" value="NZ_KB850976.1"/>
</dbReference>
<sequence length="389" mass="44598">MVGTVYPSEKRTYTDEKSGAQITQLTDQGINYHFYFTENSFDLDGKTIYFLSNRGHEGTENCNLFKMDLDSGEMVQLTDDPLGVEVGRITKTPDGEHVAYITGSQLRLYNTKTGENRLLYEEKTHMLLQNLSFSCDKQWLGFNRNEDVDALPDGGPNYAGFKEKMFATKDGRISAIRLDGSGFHDVFRDTHWLSHFQFSPDDPDIAMFCHEGPWNYVQQRIWMINMKTGDIWPCFRQTEDDCVGHEFWAQNGDVIFDNRRGGHDGTISNSKSQVYGSENVSTEMPYFGFAHKDGKVYRKIDMPFYCNHYFANGALSMFVGDAVEDILLIQSAEDGTAKMKVLANHNTTWHYQRSHCHPTFSWDGKKLLYAADTDEWHDNLFLVDVPESI</sequence>
<feature type="domain" description="Oligogalacturonate lyase" evidence="1">
    <location>
        <begin position="11"/>
        <end position="389"/>
    </location>
</feature>
<dbReference type="HOGENOM" id="CLU_057268_0_0_9"/>
<dbReference type="Gene3D" id="2.130.10.10">
    <property type="entry name" value="YVTN repeat-like/Quinoprotein amine dehydrogenase"/>
    <property type="match status" value="1"/>
</dbReference>
<proteinExistence type="predicted"/>
<dbReference type="GO" id="GO:0047487">
    <property type="term" value="F:oligogalacturonide lyase activity"/>
    <property type="evidence" value="ECO:0007669"/>
    <property type="project" value="InterPro"/>
</dbReference>
<dbReference type="InterPro" id="IPR015943">
    <property type="entry name" value="WD40/YVTN_repeat-like_dom_sf"/>
</dbReference>
<dbReference type="PATRIC" id="fig|999408.3.peg.172"/>
<dbReference type="EMBL" id="AGYR01000001">
    <property type="protein sequence ID" value="ENZ20228.1"/>
    <property type="molecule type" value="Genomic_DNA"/>
</dbReference>
<evidence type="ECO:0000259" key="1">
    <source>
        <dbReference type="Pfam" id="PF14583"/>
    </source>
</evidence>
<dbReference type="InterPro" id="IPR027946">
    <property type="entry name" value="Ogl_dom"/>
</dbReference>
<dbReference type="SUPFAM" id="SSF69304">
    <property type="entry name" value="Tricorn protease N-terminal domain"/>
    <property type="match status" value="1"/>
</dbReference>
<name>A0A0E2HH93_9FIRM</name>
<comment type="caution">
    <text evidence="2">The sequence shown here is derived from an EMBL/GenBank/DDBJ whole genome shotgun (WGS) entry which is preliminary data.</text>
</comment>
<dbReference type="Pfam" id="PF14583">
    <property type="entry name" value="Pectate_lyase22"/>
    <property type="match status" value="1"/>
</dbReference>
<gene>
    <name evidence="2" type="ORF">HMPREF1090_00157</name>
</gene>